<dbReference type="SUPFAM" id="SSF103111">
    <property type="entry name" value="Activator of Hsp90 ATPase, Aha1"/>
    <property type="match status" value="1"/>
</dbReference>
<dbReference type="PANTHER" id="PTHR13009:SF22">
    <property type="entry name" value="LD43819P"/>
    <property type="match status" value="1"/>
</dbReference>
<dbReference type="AlphaFoldDB" id="A0A1E3PR52"/>
<dbReference type="SMART" id="SM01000">
    <property type="entry name" value="Aha1_N"/>
    <property type="match status" value="1"/>
</dbReference>
<dbReference type="InterPro" id="IPR036338">
    <property type="entry name" value="Aha1"/>
</dbReference>
<dbReference type="Proteomes" id="UP000095009">
    <property type="component" value="Unassembled WGS sequence"/>
</dbReference>
<dbReference type="GO" id="GO:0051087">
    <property type="term" value="F:protein-folding chaperone binding"/>
    <property type="evidence" value="ECO:0007669"/>
    <property type="project" value="InterPro"/>
</dbReference>
<dbReference type="InterPro" id="IPR013538">
    <property type="entry name" value="ASHA1/2-like_C"/>
</dbReference>
<dbReference type="Gene3D" id="3.15.10.20">
    <property type="entry name" value="Activator of Hsp90 ATPase Aha1, N-terminal domain"/>
    <property type="match status" value="1"/>
</dbReference>
<dbReference type="GO" id="GO:0005829">
    <property type="term" value="C:cytosol"/>
    <property type="evidence" value="ECO:0007669"/>
    <property type="project" value="TreeGrafter"/>
</dbReference>
<name>A0A1E3PR52_9ASCO</name>
<keyword evidence="4" id="KW-1185">Reference proteome</keyword>
<dbReference type="Pfam" id="PF08327">
    <property type="entry name" value="AHSA1"/>
    <property type="match status" value="1"/>
</dbReference>
<accession>A0A1E3PR52</accession>
<evidence type="ECO:0000313" key="3">
    <source>
        <dbReference type="EMBL" id="ODQ67724.1"/>
    </source>
</evidence>
<evidence type="ECO:0000256" key="1">
    <source>
        <dbReference type="ARBA" id="ARBA00006817"/>
    </source>
</evidence>
<protein>
    <submittedName>
        <fullName evidence="3">Co-chaperone that binds to Hsp82p and activates its ATPase activity</fullName>
    </submittedName>
</protein>
<dbReference type="SUPFAM" id="SSF55961">
    <property type="entry name" value="Bet v1-like"/>
    <property type="match status" value="1"/>
</dbReference>
<comment type="similarity">
    <text evidence="1">Belongs to the AHA1 family.</text>
</comment>
<dbReference type="STRING" id="857566.A0A1E3PR52"/>
<evidence type="ECO:0000313" key="4">
    <source>
        <dbReference type="Proteomes" id="UP000095009"/>
    </source>
</evidence>
<dbReference type="GO" id="GO:0001671">
    <property type="term" value="F:ATPase activator activity"/>
    <property type="evidence" value="ECO:0007669"/>
    <property type="project" value="EnsemblFungi"/>
</dbReference>
<proteinExistence type="inferred from homology"/>
<dbReference type="Pfam" id="PF09229">
    <property type="entry name" value="Aha1_N"/>
    <property type="match status" value="1"/>
</dbReference>
<dbReference type="CDD" id="cd08892">
    <property type="entry name" value="SRPBCC_Aha1"/>
    <property type="match status" value="1"/>
</dbReference>
<dbReference type="InterPro" id="IPR023393">
    <property type="entry name" value="START-like_dom_sf"/>
</dbReference>
<gene>
    <name evidence="3" type="ORF">NADFUDRAFT_48398</name>
</gene>
<dbReference type="Gene3D" id="3.30.530.20">
    <property type="match status" value="1"/>
</dbReference>
<dbReference type="PANTHER" id="PTHR13009">
    <property type="entry name" value="HEAT SHOCK PROTEIN 90 HSP90 CO-CHAPERONE AHA-1"/>
    <property type="match status" value="1"/>
</dbReference>
<dbReference type="GO" id="GO:0006457">
    <property type="term" value="P:protein folding"/>
    <property type="evidence" value="ECO:0007669"/>
    <property type="project" value="EnsemblFungi"/>
</dbReference>
<organism evidence="3 4">
    <name type="scientific">Nadsonia fulvescens var. elongata DSM 6958</name>
    <dbReference type="NCBI Taxonomy" id="857566"/>
    <lineage>
        <taxon>Eukaryota</taxon>
        <taxon>Fungi</taxon>
        <taxon>Dikarya</taxon>
        <taxon>Ascomycota</taxon>
        <taxon>Saccharomycotina</taxon>
        <taxon>Dipodascomycetes</taxon>
        <taxon>Dipodascales</taxon>
        <taxon>Dipodascales incertae sedis</taxon>
        <taxon>Nadsonia</taxon>
    </lineage>
</organism>
<reference evidence="3 4" key="1">
    <citation type="journal article" date="2016" name="Proc. Natl. Acad. Sci. U.S.A.">
        <title>Comparative genomics of biotechnologically important yeasts.</title>
        <authorList>
            <person name="Riley R."/>
            <person name="Haridas S."/>
            <person name="Wolfe K.H."/>
            <person name="Lopes M.R."/>
            <person name="Hittinger C.T."/>
            <person name="Goeker M."/>
            <person name="Salamov A.A."/>
            <person name="Wisecaver J.H."/>
            <person name="Long T.M."/>
            <person name="Calvey C.H."/>
            <person name="Aerts A.L."/>
            <person name="Barry K.W."/>
            <person name="Choi C."/>
            <person name="Clum A."/>
            <person name="Coughlan A.Y."/>
            <person name="Deshpande S."/>
            <person name="Douglass A.P."/>
            <person name="Hanson S.J."/>
            <person name="Klenk H.-P."/>
            <person name="LaButti K.M."/>
            <person name="Lapidus A."/>
            <person name="Lindquist E.A."/>
            <person name="Lipzen A.M."/>
            <person name="Meier-Kolthoff J.P."/>
            <person name="Ohm R.A."/>
            <person name="Otillar R.P."/>
            <person name="Pangilinan J.L."/>
            <person name="Peng Y."/>
            <person name="Rokas A."/>
            <person name="Rosa C.A."/>
            <person name="Scheuner C."/>
            <person name="Sibirny A.A."/>
            <person name="Slot J.C."/>
            <person name="Stielow J.B."/>
            <person name="Sun H."/>
            <person name="Kurtzman C.P."/>
            <person name="Blackwell M."/>
            <person name="Grigoriev I.V."/>
            <person name="Jeffries T.W."/>
        </authorList>
    </citation>
    <scope>NUCLEOTIDE SEQUENCE [LARGE SCALE GENOMIC DNA]</scope>
    <source>
        <strain evidence="3 4">DSM 6958</strain>
    </source>
</reference>
<sequence>MVLHNPNNWHWVDKNCVEWSRQYFQEHLVGTNATSAVSGKEVNVEITKVSKVDGDCDVSQRKGKVISVFDLSLGLDFSGNVKVESDDSNIDITGNIKVPEVAYDTEEDEYVFEITITSDNGSKDIARTLIKKEIVPQLRRKLFQFGKDLITTHAKDIQHPAEQVTSSFTLGAYKKPETESTKAKDEAKSEKIVGTAAYNTTSLKFEPVFNTSADHLYRAFIDPAMVSAWSRSAAQIKPEEGSEFSLFGGNIQGKILKLDQNKFIEMTWRLRDWKQGHFTNLKLNFVQGSSDTKIKVDWTGIPVGQEEVARNNFEEYYVKSIKVTFGFGVVL</sequence>
<feature type="domain" description="Activator of Hsp90 ATPase AHSA1-like N-terminal" evidence="2">
    <location>
        <begin position="13"/>
        <end position="155"/>
    </location>
</feature>
<dbReference type="EMBL" id="KV454406">
    <property type="protein sequence ID" value="ODQ67724.1"/>
    <property type="molecule type" value="Genomic_DNA"/>
</dbReference>
<dbReference type="OrthoDB" id="567237at2759"/>
<evidence type="ECO:0000259" key="2">
    <source>
        <dbReference type="SMART" id="SM01000"/>
    </source>
</evidence>
<dbReference type="InterPro" id="IPR015310">
    <property type="entry name" value="AHSA1-like_N"/>
</dbReference>